<evidence type="ECO:0000313" key="6">
    <source>
        <dbReference type="Proteomes" id="UP000229434"/>
    </source>
</evidence>
<keyword evidence="2" id="KW-0472">Membrane</keyword>
<keyword evidence="2" id="KW-1133">Transmembrane helix</keyword>
<dbReference type="InterPro" id="IPR008727">
    <property type="entry name" value="PAAR_motif"/>
</dbReference>
<evidence type="ECO:0000313" key="5">
    <source>
        <dbReference type="EMBL" id="PIT56652.1"/>
    </source>
</evidence>
<gene>
    <name evidence="5" type="ORF">BHC49_04410</name>
</gene>
<protein>
    <recommendedName>
        <fullName evidence="7">Type IV secretion protein Rhs</fullName>
    </recommendedName>
</protein>
<evidence type="ECO:0000259" key="3">
    <source>
        <dbReference type="Pfam" id="PF20148"/>
    </source>
</evidence>
<evidence type="ECO:0000256" key="2">
    <source>
        <dbReference type="SAM" id="Phobius"/>
    </source>
</evidence>
<feature type="transmembrane region" description="Helical" evidence="2">
    <location>
        <begin position="13"/>
        <end position="35"/>
    </location>
</feature>
<evidence type="ECO:0000256" key="1">
    <source>
        <dbReference type="ARBA" id="ARBA00022737"/>
    </source>
</evidence>
<dbReference type="Pfam" id="PF25023">
    <property type="entry name" value="TEN_YD-shell"/>
    <property type="match status" value="1"/>
</dbReference>
<dbReference type="EMBL" id="MEIS01000088">
    <property type="protein sequence ID" value="PIT56652.1"/>
    <property type="molecule type" value="Genomic_DNA"/>
</dbReference>
<comment type="caution">
    <text evidence="5">The sequence shown here is derived from an EMBL/GenBank/DDBJ whole genome shotgun (WGS) entry which is preliminary data.</text>
</comment>
<dbReference type="Proteomes" id="UP000229434">
    <property type="component" value="Unassembled WGS sequence"/>
</dbReference>
<dbReference type="RefSeq" id="WP_100137089.1">
    <property type="nucleotide sequence ID" value="NZ_MEIS01000088.1"/>
</dbReference>
<name>A0A2N9XZE4_9NEIS</name>
<dbReference type="Pfam" id="PF05488">
    <property type="entry name" value="PAAR_motif"/>
    <property type="match status" value="1"/>
</dbReference>
<dbReference type="InterPro" id="IPR031325">
    <property type="entry name" value="RHS_repeat"/>
</dbReference>
<feature type="domain" description="DUF6531" evidence="3">
    <location>
        <begin position="291"/>
        <end position="370"/>
    </location>
</feature>
<dbReference type="PANTHER" id="PTHR32305:SF15">
    <property type="entry name" value="PROTEIN RHSA-RELATED"/>
    <property type="match status" value="1"/>
</dbReference>
<keyword evidence="2" id="KW-0812">Transmembrane</keyword>
<feature type="domain" description="Teneurin-like YD-shell" evidence="4">
    <location>
        <begin position="997"/>
        <end position="1313"/>
    </location>
</feature>
<organism evidence="5 6">
    <name type="scientific">Snodgrassella alvi</name>
    <dbReference type="NCBI Taxonomy" id="1196083"/>
    <lineage>
        <taxon>Bacteria</taxon>
        <taxon>Pseudomonadati</taxon>
        <taxon>Pseudomonadota</taxon>
        <taxon>Betaproteobacteria</taxon>
        <taxon>Neisseriales</taxon>
        <taxon>Neisseriaceae</taxon>
        <taxon>Snodgrassella</taxon>
    </lineage>
</organism>
<evidence type="ECO:0000259" key="4">
    <source>
        <dbReference type="Pfam" id="PF25023"/>
    </source>
</evidence>
<dbReference type="Pfam" id="PF05593">
    <property type="entry name" value="RHS_repeat"/>
    <property type="match status" value="6"/>
</dbReference>
<evidence type="ECO:0008006" key="7">
    <source>
        <dbReference type="Google" id="ProtNLM"/>
    </source>
</evidence>
<dbReference type="CDD" id="cd14742">
    <property type="entry name" value="PAAR_RHS"/>
    <property type="match status" value="1"/>
</dbReference>
<reference evidence="5 6" key="1">
    <citation type="journal article" date="2017" name="MBio">
        <title>Type VI secretion-mediated competition in the bee gut microbiome.</title>
        <authorList>
            <person name="Steele M.I."/>
            <person name="Kwong W.K."/>
            <person name="Powell J.E."/>
            <person name="Whiteley M."/>
            <person name="Moran N.A."/>
        </authorList>
    </citation>
    <scope>NUCLEOTIDE SEQUENCE [LARGE SCALE GENOMIC DNA]</scope>
    <source>
        <strain evidence="5 6">Nev3CBA3</strain>
    </source>
</reference>
<dbReference type="Pfam" id="PF20148">
    <property type="entry name" value="DUF6531"/>
    <property type="match status" value="1"/>
</dbReference>
<dbReference type="InterPro" id="IPR022385">
    <property type="entry name" value="Rhs_assc_core"/>
</dbReference>
<dbReference type="Gene3D" id="2.60.200.60">
    <property type="match status" value="1"/>
</dbReference>
<dbReference type="InterPro" id="IPR006530">
    <property type="entry name" value="YD"/>
</dbReference>
<keyword evidence="1" id="KW-0677">Repeat</keyword>
<accession>A0A2N9XZE4</accession>
<dbReference type="PANTHER" id="PTHR32305">
    <property type="match status" value="1"/>
</dbReference>
<dbReference type="InterPro" id="IPR050708">
    <property type="entry name" value="T6SS_VgrG/RHS"/>
</dbReference>
<dbReference type="Gene3D" id="2.180.10.10">
    <property type="entry name" value="RHS repeat-associated core"/>
    <property type="match status" value="2"/>
</dbReference>
<dbReference type="SUPFAM" id="SSF69304">
    <property type="entry name" value="Tricorn protease N-terminal domain"/>
    <property type="match status" value="1"/>
</dbReference>
<feature type="transmembrane region" description="Helical" evidence="2">
    <location>
        <begin position="42"/>
        <end position="65"/>
    </location>
</feature>
<dbReference type="InterPro" id="IPR045351">
    <property type="entry name" value="DUF6531"/>
</dbReference>
<sequence>MGEAYWAAREGDILLHTSMLADIVGAAVEIATYAAITAAAAFLVFGSITTGGLAFSLVVGIVMTMTGGDNVVSNLADWVSSIFPLNEDGKITTGSPNTRINSKPAARAAGTIDPSIELTEDSEQPQQPTEFLDIAAGILSGLWEMAKEIFRPTVATADPRAVPRDNDKITCAKHPHLPGTYEYMAEGSSKVYINSQPAVRSNDRSTCEAKVTDNCEGGVRVSNNVRIGGEPIVVRPIRSGKHPISLGIGILASLKRPNKRCVQIGCLLVNLAINGATSYVIASATKAVTRGNPVHLPTGAKLLAGAEELDFTIPAHFPIEWQRFYSSIDTRTHNMFGAGWSVPYEVEMEINPQSDGSCTAFYINEQGRRIEIEALQLGEGIRIVSENISIRRGQQNRWVIEDDDGTYRLFEPDPNQPNRLYLTLLQDRNDNHLFIYRDQHSRISHISDDSKAATISLHYQDKRHPQRVTHIKRELPNGSSQLLNQYHYSEQGDLQQVIDAENRPTREFAYDNGRRMNYHRLPTGLQCYYQWQHFDGPAETAWRVVRHWSEADGKRLEDYRFHYDLEQRLTTVHDSLGRSSKHYWNEVYQITRYIDPLGQTTEFEWNEDQQLVSVTNPQGGKWRYSYDEQGRETTETDPLGRTSQTQWLPHWALPTISVDPDGSIWRYYYDQRGNLRSVIDPMKQRTHYQYDLHGQIVKITDARGGKKYLRWNQNGQLIQHVDCSGATTYLYYDAAGNLSSVTDAIGESSKYHYNAAGQLTGVTLTDGRQEHYRVNSAGQLLTYTDPAGHSTHYQRDPRGLVHTRIDAAGRKLGFNYDAYGRLNTLINENGEHYQFQYDAADRLIEQTDLDGRKQKYSYDALDNVSAVHFAAGSSAEIIHRFKRDAIGCLIGKYTTDGNTAYQYDQADNLIKVGYKKAGLPAEAEPDLITFSYDQLGNLLSETTAQGTLSHQYDPLGNRIATTLPDGRTINSLYYGSGHLHQINIDGHIISDIERDNLHREILRTQGRLNTQFKYDRNSRLQRKQIRRNQNPILPDILLERSYQYDNLDRLVSKKHSKHGQTDYRYDHTGRIEGCRNQRYWETLQYDAAANLLDHRRPIELDPSNQNVIRCNQLLNFREHHYSYDEHGRTQTKQSIGATQHYHYDAEHRLSEVRIEQLNRSQRYGYVYDALGRRIEKHQIDRNGQPYNRTRFLWDGLRMIQETGPNHPTSLYIYTDQNSYEPLARIDTDGNHEQHIRYFHTDLNGAPEELTDENGKILWECSFQLWGKRIHEIEHEPIEQNLRYQGQYLDRETGLHYNTFRYYDPDIGRFTQPDPIGLAGGFNLYQYAPNGLTWVDPWGLTCTKTFNKKNNITKRWVDKLSGKTPDQIDKFLIKKGYNKSIHRTSPNATPHTRYTRINKNGDIDILDYHPGGNNAVHKSDYWKIYRNGKVQGRLGHTGFANYDRIFDSPVYIDKVLHNAPK</sequence>
<dbReference type="InterPro" id="IPR056823">
    <property type="entry name" value="TEN-like_YD-shell"/>
</dbReference>
<proteinExistence type="predicted"/>
<dbReference type="NCBIfam" id="TIGR01643">
    <property type="entry name" value="YD_repeat_2x"/>
    <property type="match status" value="9"/>
</dbReference>
<dbReference type="NCBIfam" id="TIGR03696">
    <property type="entry name" value="Rhs_assc_core"/>
    <property type="match status" value="1"/>
</dbReference>